<protein>
    <submittedName>
        <fullName evidence="1">Uncharacterized protein</fullName>
    </submittedName>
</protein>
<comment type="caution">
    <text evidence="1">The sequence shown here is derived from an EMBL/GenBank/DDBJ whole genome shotgun (WGS) entry which is preliminary data.</text>
</comment>
<dbReference type="AlphaFoldDB" id="A0A4Z1AJH4"/>
<dbReference type="Proteomes" id="UP000298263">
    <property type="component" value="Unassembled WGS sequence"/>
</dbReference>
<dbReference type="EMBL" id="RQGP01000006">
    <property type="protein sequence ID" value="TGL96805.1"/>
    <property type="molecule type" value="Genomic_DNA"/>
</dbReference>
<sequence length="94" mass="10550">MVARIFFILLISVSIIGKSQPWVSVVEFAESGENFSNEKNSEESPGEEESFLHISSLPVYISVSFSFISLISTHRSPSYISFKFPDRRGPPSFT</sequence>
<reference evidence="1" key="1">
    <citation type="journal article" date="2019" name="PLoS Negl. Trop. Dis.">
        <title>Revisiting the worldwide diversity of Leptospira species in the environment.</title>
        <authorList>
            <person name="Vincent A.T."/>
            <person name="Schiettekatte O."/>
            <person name="Bourhy P."/>
            <person name="Veyrier F.J."/>
            <person name="Picardeau M."/>
        </authorList>
    </citation>
    <scope>NUCLEOTIDE SEQUENCE [LARGE SCALE GENOMIC DNA]</scope>
    <source>
        <strain evidence="1">201702422</strain>
    </source>
</reference>
<accession>A0A4Z1AJH4</accession>
<gene>
    <name evidence="1" type="ORF">EHQ69_00765</name>
</gene>
<evidence type="ECO:0000313" key="2">
    <source>
        <dbReference type="Proteomes" id="UP000298263"/>
    </source>
</evidence>
<organism evidence="1 2">
    <name type="scientific">Leptospira congkakensis</name>
    <dbReference type="NCBI Taxonomy" id="2484932"/>
    <lineage>
        <taxon>Bacteria</taxon>
        <taxon>Pseudomonadati</taxon>
        <taxon>Spirochaetota</taxon>
        <taxon>Spirochaetia</taxon>
        <taxon>Leptospirales</taxon>
        <taxon>Leptospiraceae</taxon>
        <taxon>Leptospira</taxon>
    </lineage>
</organism>
<keyword evidence="2" id="KW-1185">Reference proteome</keyword>
<name>A0A4Z1AJH4_9LEPT</name>
<proteinExistence type="predicted"/>
<evidence type="ECO:0000313" key="1">
    <source>
        <dbReference type="EMBL" id="TGL96805.1"/>
    </source>
</evidence>